<comment type="caution">
    <text evidence="1">The sequence shown here is derived from an EMBL/GenBank/DDBJ whole genome shotgun (WGS) entry which is preliminary data.</text>
</comment>
<name>A0A1W0X9Z5_HYPEX</name>
<keyword evidence="2" id="KW-1185">Reference proteome</keyword>
<feature type="non-terminal residue" evidence="1">
    <location>
        <position position="97"/>
    </location>
</feature>
<sequence>MAFQFRSSIQFAPAHSTYSNSTHSINPSTAGLVELKQSYRVMFPFRRLTSCCVRSLVCGVGVAASATAIKGRPRHGGGLPLSCGVLLASASEVQDIL</sequence>
<organism evidence="1 2">
    <name type="scientific">Hypsibius exemplaris</name>
    <name type="common">Freshwater tardigrade</name>
    <dbReference type="NCBI Taxonomy" id="2072580"/>
    <lineage>
        <taxon>Eukaryota</taxon>
        <taxon>Metazoa</taxon>
        <taxon>Ecdysozoa</taxon>
        <taxon>Tardigrada</taxon>
        <taxon>Eutardigrada</taxon>
        <taxon>Parachela</taxon>
        <taxon>Hypsibioidea</taxon>
        <taxon>Hypsibiidae</taxon>
        <taxon>Hypsibius</taxon>
    </lineage>
</organism>
<dbReference type="AlphaFoldDB" id="A0A1W0X9Z5"/>
<gene>
    <name evidence="1" type="ORF">BV898_20315</name>
</gene>
<protein>
    <submittedName>
        <fullName evidence="1">Uncharacterized protein</fullName>
    </submittedName>
</protein>
<evidence type="ECO:0000313" key="1">
    <source>
        <dbReference type="EMBL" id="OQV24228.1"/>
    </source>
</evidence>
<proteinExistence type="predicted"/>
<dbReference type="EMBL" id="MTYJ01000007">
    <property type="protein sequence ID" value="OQV24228.1"/>
    <property type="molecule type" value="Genomic_DNA"/>
</dbReference>
<reference evidence="2" key="1">
    <citation type="submission" date="2017-01" db="EMBL/GenBank/DDBJ databases">
        <title>Comparative genomics of anhydrobiosis in the tardigrade Hypsibius dujardini.</title>
        <authorList>
            <person name="Yoshida Y."/>
            <person name="Koutsovoulos G."/>
            <person name="Laetsch D."/>
            <person name="Stevens L."/>
            <person name="Kumar S."/>
            <person name="Horikawa D."/>
            <person name="Ishino K."/>
            <person name="Komine S."/>
            <person name="Tomita M."/>
            <person name="Blaxter M."/>
            <person name="Arakawa K."/>
        </authorList>
    </citation>
    <scope>NUCLEOTIDE SEQUENCE [LARGE SCALE GENOMIC DNA]</scope>
    <source>
        <strain evidence="2">Z151</strain>
    </source>
</reference>
<dbReference type="Proteomes" id="UP000192578">
    <property type="component" value="Unassembled WGS sequence"/>
</dbReference>
<evidence type="ECO:0000313" key="2">
    <source>
        <dbReference type="Proteomes" id="UP000192578"/>
    </source>
</evidence>
<accession>A0A1W0X9Z5</accession>